<dbReference type="GO" id="GO:0005886">
    <property type="term" value="C:plasma membrane"/>
    <property type="evidence" value="ECO:0007669"/>
    <property type="project" value="UniProtKB-SubCell"/>
</dbReference>
<dbReference type="Pfam" id="PF01311">
    <property type="entry name" value="Bac_export_1"/>
    <property type="match status" value="1"/>
</dbReference>
<evidence type="ECO:0000256" key="5">
    <source>
        <dbReference type="ARBA" id="ARBA00022692"/>
    </source>
</evidence>
<comment type="function">
    <text evidence="1 10">Role in flagellar biosynthesis.</text>
</comment>
<dbReference type="InterPro" id="IPR006303">
    <property type="entry name" value="FliR"/>
</dbReference>
<evidence type="ECO:0000313" key="11">
    <source>
        <dbReference type="EMBL" id="RDY65362.1"/>
    </source>
</evidence>
<sequence>MEPTSATVIDGLNLFGMLATVLWHAIRIGAAMQAMPMIGGRGVPMRARLTITLALSGALSALLPTPPAAGVDAATVLTVVREFAVGLAIGTVLRLAFEAGQFAGELVSQGMGLSFATMADPLSGASSPVLSQWFYLVFGLLFFAFDAHLALVRLLLDSYHALPLGTPIPDVQQFLSVVPTFFTAALQAGLLLALPVIVAMLAVNLAFGVLARAAPQLNPVQLGLPVALLVGLVLLMLLAREMQGPVERLFDQAFEAARAVTA</sequence>
<feature type="transmembrane region" description="Helical" evidence="10">
    <location>
        <begin position="222"/>
        <end position="239"/>
    </location>
</feature>
<feature type="transmembrane region" description="Helical" evidence="10">
    <location>
        <begin position="133"/>
        <end position="156"/>
    </location>
</feature>
<dbReference type="GO" id="GO:0009425">
    <property type="term" value="C:bacterial-type flagellum basal body"/>
    <property type="evidence" value="ECO:0007669"/>
    <property type="project" value="UniProtKB-SubCell"/>
</dbReference>
<proteinExistence type="inferred from homology"/>
<keyword evidence="8 10" id="KW-0975">Bacterial flagellum</keyword>
<evidence type="ECO:0000256" key="3">
    <source>
        <dbReference type="ARBA" id="ARBA00021717"/>
    </source>
</evidence>
<keyword evidence="5 10" id="KW-0812">Transmembrane</keyword>
<accession>A0A3D8V7G9</accession>
<dbReference type="NCBIfam" id="TIGR01400">
    <property type="entry name" value="fliR"/>
    <property type="match status" value="1"/>
</dbReference>
<dbReference type="PRINTS" id="PR00953">
    <property type="entry name" value="TYPE3IMRPROT"/>
</dbReference>
<feature type="transmembrane region" description="Helical" evidence="10">
    <location>
        <begin position="47"/>
        <end position="63"/>
    </location>
</feature>
<keyword evidence="12" id="KW-1185">Reference proteome</keyword>
<name>A0A3D8V7G9_9GAMM</name>
<evidence type="ECO:0000256" key="2">
    <source>
        <dbReference type="ARBA" id="ARBA00009772"/>
    </source>
</evidence>
<comment type="caution">
    <text evidence="11">The sequence shown here is derived from an EMBL/GenBank/DDBJ whole genome shotgun (WGS) entry which is preliminary data.</text>
</comment>
<comment type="similarity">
    <text evidence="2 10">Belongs to the FliR/MopE/SpaR family.</text>
</comment>
<evidence type="ECO:0000256" key="1">
    <source>
        <dbReference type="ARBA" id="ARBA00002578"/>
    </source>
</evidence>
<dbReference type="Proteomes" id="UP000256829">
    <property type="component" value="Unassembled WGS sequence"/>
</dbReference>
<organism evidence="11 12">
    <name type="scientific">Lysobacter soli</name>
    <dbReference type="NCBI Taxonomy" id="453783"/>
    <lineage>
        <taxon>Bacteria</taxon>
        <taxon>Pseudomonadati</taxon>
        <taxon>Pseudomonadota</taxon>
        <taxon>Gammaproteobacteria</taxon>
        <taxon>Lysobacterales</taxon>
        <taxon>Lysobacteraceae</taxon>
        <taxon>Lysobacter</taxon>
    </lineage>
</organism>
<evidence type="ECO:0000256" key="6">
    <source>
        <dbReference type="ARBA" id="ARBA00022989"/>
    </source>
</evidence>
<gene>
    <name evidence="11" type="primary">fliR</name>
    <name evidence="11" type="ORF">DX912_17810</name>
</gene>
<evidence type="ECO:0000256" key="10">
    <source>
        <dbReference type="RuleBase" id="RU362071"/>
    </source>
</evidence>
<evidence type="ECO:0000256" key="7">
    <source>
        <dbReference type="ARBA" id="ARBA00023136"/>
    </source>
</evidence>
<dbReference type="GO" id="GO:0006605">
    <property type="term" value="P:protein targeting"/>
    <property type="evidence" value="ECO:0007669"/>
    <property type="project" value="UniProtKB-UniRule"/>
</dbReference>
<dbReference type="PANTHER" id="PTHR30065:SF8">
    <property type="entry name" value="FLAGELLAR BIOSYNTHETIC PROTEIN FLIR"/>
    <property type="match status" value="1"/>
</dbReference>
<keyword evidence="4 10" id="KW-1003">Cell membrane</keyword>
<keyword evidence="11" id="KW-0282">Flagellum</keyword>
<dbReference type="RefSeq" id="WP_115844897.1">
    <property type="nucleotide sequence ID" value="NZ_QTJR01000020.1"/>
</dbReference>
<keyword evidence="7 10" id="KW-0472">Membrane</keyword>
<evidence type="ECO:0000313" key="12">
    <source>
        <dbReference type="Proteomes" id="UP000256829"/>
    </source>
</evidence>
<evidence type="ECO:0000256" key="9">
    <source>
        <dbReference type="NCBIfam" id="TIGR01400"/>
    </source>
</evidence>
<dbReference type="AlphaFoldDB" id="A0A3D8V7G9"/>
<dbReference type="PANTHER" id="PTHR30065">
    <property type="entry name" value="FLAGELLAR BIOSYNTHETIC PROTEIN FLIR"/>
    <property type="match status" value="1"/>
</dbReference>
<dbReference type="EMBL" id="QTJR01000020">
    <property type="protein sequence ID" value="RDY65362.1"/>
    <property type="molecule type" value="Genomic_DNA"/>
</dbReference>
<evidence type="ECO:0000256" key="4">
    <source>
        <dbReference type="ARBA" id="ARBA00022475"/>
    </source>
</evidence>
<evidence type="ECO:0000256" key="8">
    <source>
        <dbReference type="ARBA" id="ARBA00023143"/>
    </source>
</evidence>
<dbReference type="GO" id="GO:0044780">
    <property type="term" value="P:bacterial-type flagellum assembly"/>
    <property type="evidence" value="ECO:0007669"/>
    <property type="project" value="UniProtKB-UniRule"/>
</dbReference>
<keyword evidence="11" id="KW-0969">Cilium</keyword>
<comment type="subcellular location">
    <subcellularLocation>
        <location evidence="10">Cell membrane</location>
        <topology evidence="10">Multi-pass membrane protein</topology>
    </subcellularLocation>
    <subcellularLocation>
        <location evidence="10">Bacterial flagellum basal body</location>
    </subcellularLocation>
</comment>
<protein>
    <recommendedName>
        <fullName evidence="3 9">Flagellar biosynthetic protein FliR</fullName>
    </recommendedName>
</protein>
<reference evidence="11 12" key="1">
    <citation type="submission" date="2018-08" db="EMBL/GenBank/DDBJ databases">
        <title>Lysobacter soli KCTC 22011, whole genome shotgun sequence.</title>
        <authorList>
            <person name="Zhang X."/>
            <person name="Feng G."/>
            <person name="Zhu H."/>
        </authorList>
    </citation>
    <scope>NUCLEOTIDE SEQUENCE [LARGE SCALE GENOMIC DNA]</scope>
    <source>
        <strain evidence="11 12">KCTC 22011</strain>
    </source>
</reference>
<feature type="transmembrane region" description="Helical" evidence="10">
    <location>
        <begin position="6"/>
        <end position="26"/>
    </location>
</feature>
<keyword evidence="6 10" id="KW-1133">Transmembrane helix</keyword>
<feature type="transmembrane region" description="Helical" evidence="10">
    <location>
        <begin position="177"/>
        <end position="210"/>
    </location>
</feature>
<keyword evidence="11" id="KW-0966">Cell projection</keyword>
<dbReference type="InterPro" id="IPR002010">
    <property type="entry name" value="T3SS_IM_R"/>
</dbReference>